<evidence type="ECO:0000313" key="2">
    <source>
        <dbReference type="Proteomes" id="UP001472677"/>
    </source>
</evidence>
<dbReference type="Gene3D" id="1.25.40.10">
    <property type="entry name" value="Tetratricopeptide repeat domain"/>
    <property type="match status" value="1"/>
</dbReference>
<keyword evidence="2" id="KW-1185">Reference proteome</keyword>
<evidence type="ECO:0000313" key="1">
    <source>
        <dbReference type="EMBL" id="KAK8582021.1"/>
    </source>
</evidence>
<dbReference type="Proteomes" id="UP001472677">
    <property type="component" value="Unassembled WGS sequence"/>
</dbReference>
<sequence length="82" mass="8788">MYAVVSKACAGNGDLNLGMSIHGSLLKFGFDENYPVLNSSAHMCCSCEGGTVLGRKVFDEMTLFLGARPNEITMAAVFVCLY</sequence>
<evidence type="ECO:0008006" key="3">
    <source>
        <dbReference type="Google" id="ProtNLM"/>
    </source>
</evidence>
<proteinExistence type="predicted"/>
<dbReference type="EMBL" id="JBBPBM010000006">
    <property type="protein sequence ID" value="KAK8582021.1"/>
    <property type="molecule type" value="Genomic_DNA"/>
</dbReference>
<accession>A0ABR2FMS9</accession>
<name>A0ABR2FMS9_9ROSI</name>
<protein>
    <recommendedName>
        <fullName evidence="3">Pentatricopeptide repeat-containing protein</fullName>
    </recommendedName>
</protein>
<reference evidence="1 2" key="1">
    <citation type="journal article" date="2024" name="G3 (Bethesda)">
        <title>Genome assembly of Hibiscus sabdariffa L. provides insights into metabolisms of medicinal natural products.</title>
        <authorList>
            <person name="Kim T."/>
        </authorList>
    </citation>
    <scope>NUCLEOTIDE SEQUENCE [LARGE SCALE GENOMIC DNA]</scope>
    <source>
        <strain evidence="1">TK-2024</strain>
        <tissue evidence="1">Old leaves</tissue>
    </source>
</reference>
<dbReference type="InterPro" id="IPR011990">
    <property type="entry name" value="TPR-like_helical_dom_sf"/>
</dbReference>
<organism evidence="1 2">
    <name type="scientific">Hibiscus sabdariffa</name>
    <name type="common">roselle</name>
    <dbReference type="NCBI Taxonomy" id="183260"/>
    <lineage>
        <taxon>Eukaryota</taxon>
        <taxon>Viridiplantae</taxon>
        <taxon>Streptophyta</taxon>
        <taxon>Embryophyta</taxon>
        <taxon>Tracheophyta</taxon>
        <taxon>Spermatophyta</taxon>
        <taxon>Magnoliopsida</taxon>
        <taxon>eudicotyledons</taxon>
        <taxon>Gunneridae</taxon>
        <taxon>Pentapetalae</taxon>
        <taxon>rosids</taxon>
        <taxon>malvids</taxon>
        <taxon>Malvales</taxon>
        <taxon>Malvaceae</taxon>
        <taxon>Malvoideae</taxon>
        <taxon>Hibiscus</taxon>
    </lineage>
</organism>
<gene>
    <name evidence="1" type="ORF">V6N12_072220</name>
</gene>
<comment type="caution">
    <text evidence="1">The sequence shown here is derived from an EMBL/GenBank/DDBJ whole genome shotgun (WGS) entry which is preliminary data.</text>
</comment>